<organism evidence="2 3">
    <name type="scientific">Letharia columbiana</name>
    <dbReference type="NCBI Taxonomy" id="112416"/>
    <lineage>
        <taxon>Eukaryota</taxon>
        <taxon>Fungi</taxon>
        <taxon>Dikarya</taxon>
        <taxon>Ascomycota</taxon>
        <taxon>Pezizomycotina</taxon>
        <taxon>Lecanoromycetes</taxon>
        <taxon>OSLEUM clade</taxon>
        <taxon>Lecanoromycetidae</taxon>
        <taxon>Lecanorales</taxon>
        <taxon>Lecanorineae</taxon>
        <taxon>Parmeliaceae</taxon>
        <taxon>Letharia</taxon>
    </lineage>
</organism>
<dbReference type="AlphaFoldDB" id="A0A8H6FQZ1"/>
<feature type="compositionally biased region" description="Basic residues" evidence="1">
    <location>
        <begin position="57"/>
        <end position="72"/>
    </location>
</feature>
<keyword evidence="3" id="KW-1185">Reference proteome</keyword>
<evidence type="ECO:0000256" key="1">
    <source>
        <dbReference type="SAM" id="MobiDB-lite"/>
    </source>
</evidence>
<feature type="compositionally biased region" description="Acidic residues" evidence="1">
    <location>
        <begin position="297"/>
        <end position="310"/>
    </location>
</feature>
<comment type="caution">
    <text evidence="2">The sequence shown here is derived from an EMBL/GenBank/DDBJ whole genome shotgun (WGS) entry which is preliminary data.</text>
</comment>
<dbReference type="RefSeq" id="XP_037162510.1">
    <property type="nucleotide sequence ID" value="XM_037310528.1"/>
</dbReference>
<proteinExistence type="predicted"/>
<evidence type="ECO:0000313" key="2">
    <source>
        <dbReference type="EMBL" id="KAF6233088.1"/>
    </source>
</evidence>
<feature type="compositionally biased region" description="Pro residues" evidence="1">
    <location>
        <begin position="154"/>
        <end position="165"/>
    </location>
</feature>
<dbReference type="OrthoDB" id="5404285at2759"/>
<sequence>MAVTKLPRTRKGILSHGPPLSWPNDTTIGPRRPHLGLLRQATHNHRQHRISDLSASSRHKAPKLIHHPHLRSRAPQASGYSRYKAHKRTHHSTQQSKAPKVSGKPPKQIKNLVVQKPPPHATPLPKASQVPSSSLTDKKKDAKSQKNNHTGKPSHPPPLPSSPPRPDTHPAAKGIDWTAYDRAKAHRWKNIRIWVHSLRRAHRIVDTVATELMAYYGSAKYGGHPSARTLSRHAWQAVRLCEHEFGTDLQWGKGLGEAVWGTDHAKVEALIEMRMEGEGTPGGGTVGESDLSGFEDGWCEEEEEEEDDEGFWGGGEGKDVEMAEAP</sequence>
<feature type="region of interest" description="Disordered" evidence="1">
    <location>
        <begin position="1"/>
        <end position="173"/>
    </location>
</feature>
<dbReference type="EMBL" id="JACCJC010000041">
    <property type="protein sequence ID" value="KAF6233088.1"/>
    <property type="molecule type" value="Genomic_DNA"/>
</dbReference>
<protein>
    <submittedName>
        <fullName evidence="2">Uncharacterized protein</fullName>
    </submittedName>
</protein>
<reference evidence="2 3" key="1">
    <citation type="journal article" date="2020" name="Genomics">
        <title>Complete, high-quality genomes from long-read metagenomic sequencing of two wolf lichen thalli reveals enigmatic genome architecture.</title>
        <authorList>
            <person name="McKenzie S.K."/>
            <person name="Walston R.F."/>
            <person name="Allen J.L."/>
        </authorList>
    </citation>
    <scope>NUCLEOTIDE SEQUENCE [LARGE SCALE GENOMIC DNA]</scope>
    <source>
        <strain evidence="2">WasteWater2</strain>
    </source>
</reference>
<dbReference type="Proteomes" id="UP000578531">
    <property type="component" value="Unassembled WGS sequence"/>
</dbReference>
<dbReference type="GeneID" id="59290286"/>
<evidence type="ECO:0000313" key="3">
    <source>
        <dbReference type="Proteomes" id="UP000578531"/>
    </source>
</evidence>
<name>A0A8H6FQZ1_9LECA</name>
<feature type="compositionally biased region" description="Basic and acidic residues" evidence="1">
    <location>
        <begin position="316"/>
        <end position="326"/>
    </location>
</feature>
<accession>A0A8H6FQZ1</accession>
<feature type="region of interest" description="Disordered" evidence="1">
    <location>
        <begin position="277"/>
        <end position="326"/>
    </location>
</feature>
<gene>
    <name evidence="2" type="ORF">HO173_008632</name>
</gene>